<evidence type="ECO:0000256" key="5">
    <source>
        <dbReference type="SAM" id="MobiDB-lite"/>
    </source>
</evidence>
<dbReference type="InterPro" id="IPR013575">
    <property type="entry name" value="IF2_assoc_dom_bac"/>
</dbReference>
<dbReference type="PANTHER" id="PTHR43581:SF4">
    <property type="entry name" value="ATP_GTP PHOSPHATASE"/>
    <property type="match status" value="1"/>
</dbReference>
<keyword evidence="4" id="KW-0067">ATP-binding</keyword>
<dbReference type="CDD" id="cd00267">
    <property type="entry name" value="ABC_ATPase"/>
    <property type="match status" value="1"/>
</dbReference>
<dbReference type="GO" id="GO:0003743">
    <property type="term" value="F:translation initiation factor activity"/>
    <property type="evidence" value="ECO:0007669"/>
    <property type="project" value="UniProtKB-KW"/>
</dbReference>
<feature type="region of interest" description="Disordered" evidence="5">
    <location>
        <begin position="188"/>
        <end position="220"/>
    </location>
</feature>
<dbReference type="InterPro" id="IPR003439">
    <property type="entry name" value="ABC_transporter-like_ATP-bd"/>
</dbReference>
<dbReference type="Gene3D" id="3.30.56.50">
    <property type="entry name" value="Putative DNA-binding domain, N-terminal subdomain of bacterial translation initiation factor IF2"/>
    <property type="match status" value="1"/>
</dbReference>
<name>B2JTM2_PARP8</name>
<evidence type="ECO:0000256" key="4">
    <source>
        <dbReference type="ARBA" id="ARBA00022840"/>
    </source>
</evidence>
<dbReference type="GO" id="GO:0016887">
    <property type="term" value="F:ATP hydrolysis activity"/>
    <property type="evidence" value="ECO:0007669"/>
    <property type="project" value="InterPro"/>
</dbReference>
<keyword evidence="8" id="KW-1185">Reference proteome</keyword>
<dbReference type="SUPFAM" id="SSF52540">
    <property type="entry name" value="P-loop containing nucleoside triphosphate hydrolases"/>
    <property type="match status" value="1"/>
</dbReference>
<dbReference type="GO" id="GO:0005524">
    <property type="term" value="F:ATP binding"/>
    <property type="evidence" value="ECO:0007669"/>
    <property type="project" value="UniProtKB-KW"/>
</dbReference>
<dbReference type="Pfam" id="PF08364">
    <property type="entry name" value="IF2_assoc"/>
    <property type="match status" value="1"/>
</dbReference>
<evidence type="ECO:0000256" key="3">
    <source>
        <dbReference type="ARBA" id="ARBA00022741"/>
    </source>
</evidence>
<dbReference type="HOGENOM" id="CLU_029177_0_0_4"/>
<dbReference type="EMBL" id="CP001045">
    <property type="protein sequence ID" value="ACC75925.1"/>
    <property type="molecule type" value="Genomic_DNA"/>
</dbReference>
<dbReference type="PROSITE" id="PS50893">
    <property type="entry name" value="ABC_TRANSPORTER_2"/>
    <property type="match status" value="1"/>
</dbReference>
<dbReference type="InterPro" id="IPR003593">
    <property type="entry name" value="AAA+_ATPase"/>
</dbReference>
<dbReference type="InterPro" id="IPR051396">
    <property type="entry name" value="Bact_Antivir_Def_Nuclease"/>
</dbReference>
<keyword evidence="7" id="KW-0396">Initiation factor</keyword>
<geneLocation type="plasmid" evidence="7 8">
    <name>pBPHY01</name>
</geneLocation>
<dbReference type="PANTHER" id="PTHR43581">
    <property type="entry name" value="ATP/GTP PHOSPHATASE"/>
    <property type="match status" value="1"/>
</dbReference>
<evidence type="ECO:0000259" key="6">
    <source>
        <dbReference type="PROSITE" id="PS50893"/>
    </source>
</evidence>
<keyword evidence="7" id="KW-0648">Protein biosynthesis</keyword>
<feature type="domain" description="ABC transporter" evidence="6">
    <location>
        <begin position="115"/>
        <end position="468"/>
    </location>
</feature>
<dbReference type="SMART" id="SM00382">
    <property type="entry name" value="AAA"/>
    <property type="match status" value="1"/>
</dbReference>
<keyword evidence="7" id="KW-0614">Plasmid</keyword>
<dbReference type="InterPro" id="IPR027417">
    <property type="entry name" value="P-loop_NTPase"/>
</dbReference>
<dbReference type="Pfam" id="PF13304">
    <property type="entry name" value="AAA_21"/>
    <property type="match status" value="1"/>
</dbReference>
<evidence type="ECO:0000313" key="7">
    <source>
        <dbReference type="EMBL" id="ACC75925.1"/>
    </source>
</evidence>
<dbReference type="Gene3D" id="3.40.50.300">
    <property type="entry name" value="P-loop containing nucleotide triphosphate hydrolases"/>
    <property type="match status" value="2"/>
</dbReference>
<dbReference type="AlphaFoldDB" id="B2JTM2"/>
<dbReference type="KEGG" id="bph:Bphy_6914"/>
<proteinExistence type="predicted"/>
<keyword evidence="2" id="KW-0997">Cell inner membrane</keyword>
<evidence type="ECO:0000256" key="1">
    <source>
        <dbReference type="ARBA" id="ARBA00022475"/>
    </source>
</evidence>
<dbReference type="InterPro" id="IPR003959">
    <property type="entry name" value="ATPase_AAA_core"/>
</dbReference>
<evidence type="ECO:0000313" key="8">
    <source>
        <dbReference type="Proteomes" id="UP000001192"/>
    </source>
</evidence>
<sequence>MPVEVLIEQLKAAGAMKRSASDAISETDKSKLLGHLRAMSGSSDSKIKLTRRHTSEVSQKGSDGKARTIQVEVRKKRTFVSRQPPVQVPIPEPAAVTNISIDQLSPQLDTKAKKLRWTKLASVEITNFKAVKNLRVPLSDVTILVGPNGSGKSSVLQAIHWATRAASYIPPQSQSEVVSFERLDYSPSSEPLTTAHRGELSTDRSSQPTSVAFRHAGAGDETSSTATVRIWAARNRGGISVHIEGGSAVSPFKQREELITTYIPGLAGLSEKETILVKPLLRRQAAGGDAGGVLRNVLFNIASRQPAETDNRMAEERLLNLNRLVQMVHPNVRVEVSFDEREDVHIQASFDDQVLSGVKRPLEAAATGVLQIIQIFAYLILFRPKLILIDEPDAHLHPDKQERLIEALEFASDEFDVQVLLTTHSPHIARAASPAASLLWVNNGQVVEEQDEAIRSLLGWGGLDRKILFFVEDENDHAIRAILRQWPQLNRQITICRCFGVDNLPKNALLKGLLGEQTFDVRVVIHRDRDFMTEQESERWGERYTTTGVAVWVTRDSDAEAYFCTPAYLSSLYGVSEQIASDWVDTAAQSCTDGRKVFFDKRKHINRLLYEDGGSPASERLWNVDAKDLPKNILGKTLHKSLKNIVKTNGYDEKKLDRFSVPSEHELAPELRQAIERLLQ</sequence>
<protein>
    <submittedName>
        <fullName evidence="7">Initiation factor 2 associated domain protein</fullName>
    </submittedName>
</protein>
<keyword evidence="1" id="KW-1003">Cell membrane</keyword>
<dbReference type="Proteomes" id="UP000001192">
    <property type="component" value="Plasmid pBPHY01"/>
</dbReference>
<dbReference type="InterPro" id="IPR041685">
    <property type="entry name" value="AAA_GajA/Old/RecF-like"/>
</dbReference>
<keyword evidence="3" id="KW-0547">Nucleotide-binding</keyword>
<accession>B2JTM2</accession>
<organism evidence="7 8">
    <name type="scientific">Paraburkholderia phymatum (strain DSM 17167 / CIP 108236 / LMG 21445 / STM815)</name>
    <name type="common">Burkholderia phymatum</name>
    <dbReference type="NCBI Taxonomy" id="391038"/>
    <lineage>
        <taxon>Bacteria</taxon>
        <taxon>Pseudomonadati</taxon>
        <taxon>Pseudomonadota</taxon>
        <taxon>Betaproteobacteria</taxon>
        <taxon>Burkholderiales</taxon>
        <taxon>Burkholderiaceae</taxon>
        <taxon>Paraburkholderia</taxon>
    </lineage>
</organism>
<evidence type="ECO:0000256" key="2">
    <source>
        <dbReference type="ARBA" id="ARBA00022519"/>
    </source>
</evidence>
<dbReference type="Pfam" id="PF13175">
    <property type="entry name" value="AAA_15"/>
    <property type="match status" value="1"/>
</dbReference>
<keyword evidence="2" id="KW-0472">Membrane</keyword>
<gene>
    <name evidence="7" type="ordered locus">Bphy_6914</name>
</gene>
<reference evidence="8" key="1">
    <citation type="journal article" date="2014" name="Stand. Genomic Sci.">
        <title>Complete genome sequence of Burkholderia phymatum STM815(T), a broad host range and efficient nitrogen-fixing symbiont of Mimosa species.</title>
        <authorList>
            <person name="Moulin L."/>
            <person name="Klonowska A."/>
            <person name="Caroline B."/>
            <person name="Booth K."/>
            <person name="Vriezen J.A."/>
            <person name="Melkonian R."/>
            <person name="James E.K."/>
            <person name="Young J.P."/>
            <person name="Bena G."/>
            <person name="Hauser L."/>
            <person name="Land M."/>
            <person name="Kyrpides N."/>
            <person name="Bruce D."/>
            <person name="Chain P."/>
            <person name="Copeland A."/>
            <person name="Pitluck S."/>
            <person name="Woyke T."/>
            <person name="Lizotte-Waniewski M."/>
            <person name="Bristow J."/>
            <person name="Riley M."/>
        </authorList>
    </citation>
    <scope>NUCLEOTIDE SEQUENCE [LARGE SCALE GENOMIC DNA]</scope>
    <source>
        <strain evidence="8">DSM 17167 / CIP 108236 / LMG 21445 / STM815</strain>
        <plasmid evidence="8">Plasmid pBPHY01</plasmid>
    </source>
</reference>